<keyword evidence="2 4" id="KW-0418">Kinase</keyword>
<evidence type="ECO:0000256" key="3">
    <source>
        <dbReference type="ARBA" id="ARBA00023012"/>
    </source>
</evidence>
<organism evidence="4 5">
    <name type="scientific">Brevibacterium paucivorans</name>
    <dbReference type="NCBI Taxonomy" id="170994"/>
    <lineage>
        <taxon>Bacteria</taxon>
        <taxon>Bacillati</taxon>
        <taxon>Actinomycetota</taxon>
        <taxon>Actinomycetes</taxon>
        <taxon>Micrococcales</taxon>
        <taxon>Brevibacteriaceae</taxon>
        <taxon>Brevibacterium</taxon>
    </lineage>
</organism>
<dbReference type="EMBL" id="PNHK01000169">
    <property type="protein sequence ID" value="PMD04312.1"/>
    <property type="molecule type" value="Genomic_DNA"/>
</dbReference>
<evidence type="ECO:0000256" key="2">
    <source>
        <dbReference type="ARBA" id="ARBA00022777"/>
    </source>
</evidence>
<comment type="caution">
    <text evidence="4">The sequence shown here is derived from an EMBL/GenBank/DDBJ whole genome shotgun (WGS) entry which is preliminary data.</text>
</comment>
<evidence type="ECO:0000313" key="4">
    <source>
        <dbReference type="EMBL" id="PMD04312.1"/>
    </source>
</evidence>
<dbReference type="Proteomes" id="UP000235598">
    <property type="component" value="Unassembled WGS sequence"/>
</dbReference>
<dbReference type="GO" id="GO:0016301">
    <property type="term" value="F:kinase activity"/>
    <property type="evidence" value="ECO:0007669"/>
    <property type="project" value="UniProtKB-KW"/>
</dbReference>
<dbReference type="InterPro" id="IPR050482">
    <property type="entry name" value="Sensor_HK_TwoCompSys"/>
</dbReference>
<name>A0A2N6VJJ4_9MICO</name>
<dbReference type="PANTHER" id="PTHR24421">
    <property type="entry name" value="NITRATE/NITRITE SENSOR PROTEIN NARX-RELATED"/>
    <property type="match status" value="1"/>
</dbReference>
<keyword evidence="3" id="KW-0902">Two-component regulatory system</keyword>
<evidence type="ECO:0000256" key="1">
    <source>
        <dbReference type="ARBA" id="ARBA00022679"/>
    </source>
</evidence>
<dbReference type="InterPro" id="IPR036890">
    <property type="entry name" value="HATPase_C_sf"/>
</dbReference>
<dbReference type="GO" id="GO:0000160">
    <property type="term" value="P:phosphorelay signal transduction system"/>
    <property type="evidence" value="ECO:0007669"/>
    <property type="project" value="UniProtKB-KW"/>
</dbReference>
<reference evidence="4 5" key="1">
    <citation type="submission" date="2017-09" db="EMBL/GenBank/DDBJ databases">
        <title>Bacterial strain isolated from the female urinary microbiota.</title>
        <authorList>
            <person name="Thomas-White K."/>
            <person name="Kumar N."/>
            <person name="Forster S."/>
            <person name="Putonti C."/>
            <person name="Lawley T."/>
            <person name="Wolfe A.J."/>
        </authorList>
    </citation>
    <scope>NUCLEOTIDE SEQUENCE [LARGE SCALE GENOMIC DNA]</scope>
    <source>
        <strain evidence="4 5">UMB1301</strain>
    </source>
</reference>
<feature type="non-terminal residue" evidence="4">
    <location>
        <position position="54"/>
    </location>
</feature>
<proteinExistence type="predicted"/>
<evidence type="ECO:0000313" key="5">
    <source>
        <dbReference type="Proteomes" id="UP000235598"/>
    </source>
</evidence>
<dbReference type="AlphaFoldDB" id="A0A2N6VJJ4"/>
<sequence length="54" mass="5603">SLHYWGTAVGLDVVDNGKGFAGSHYGYGLNSLNERTEELGGSMTVRSSPGAGTE</sequence>
<protein>
    <submittedName>
        <fullName evidence="4">Two-component sensor histidine kinase</fullName>
    </submittedName>
</protein>
<keyword evidence="1" id="KW-0808">Transferase</keyword>
<dbReference type="SUPFAM" id="SSF55874">
    <property type="entry name" value="ATPase domain of HSP90 chaperone/DNA topoisomerase II/histidine kinase"/>
    <property type="match status" value="1"/>
</dbReference>
<accession>A0A2N6VJJ4</accession>
<gene>
    <name evidence="4" type="ORF">CJ199_12810</name>
</gene>
<feature type="non-terminal residue" evidence="4">
    <location>
        <position position="1"/>
    </location>
</feature>
<dbReference type="Gene3D" id="3.30.565.10">
    <property type="entry name" value="Histidine kinase-like ATPase, C-terminal domain"/>
    <property type="match status" value="1"/>
</dbReference>